<dbReference type="AlphaFoldDB" id="A0A4S2LCY8"/>
<evidence type="ECO:0000313" key="10">
    <source>
        <dbReference type="EMBL" id="TGZ60536.1"/>
    </source>
</evidence>
<dbReference type="EMBL" id="SJOL01008347">
    <property type="protein sequence ID" value="TGZ60536.1"/>
    <property type="molecule type" value="Genomic_DNA"/>
</dbReference>
<organism evidence="10 11">
    <name type="scientific">Opisthorchis felineus</name>
    <dbReference type="NCBI Taxonomy" id="147828"/>
    <lineage>
        <taxon>Eukaryota</taxon>
        <taxon>Metazoa</taxon>
        <taxon>Spiralia</taxon>
        <taxon>Lophotrochozoa</taxon>
        <taxon>Platyhelminthes</taxon>
        <taxon>Trematoda</taxon>
        <taxon>Digenea</taxon>
        <taxon>Opisthorchiida</taxon>
        <taxon>Opisthorchiata</taxon>
        <taxon>Opisthorchiidae</taxon>
        <taxon>Opisthorchis</taxon>
    </lineage>
</organism>
<dbReference type="STRING" id="147828.A0A4S2LCY8"/>
<accession>A0A4S2LCY8</accession>
<name>A0A4S2LCY8_OPIFE</name>
<evidence type="ECO:0000256" key="2">
    <source>
        <dbReference type="ARBA" id="ARBA00022670"/>
    </source>
</evidence>
<feature type="signal peptide" evidence="9">
    <location>
        <begin position="1"/>
        <end position="26"/>
    </location>
</feature>
<dbReference type="Pfam" id="PF01457">
    <property type="entry name" value="Peptidase_M8"/>
    <property type="match status" value="1"/>
</dbReference>
<evidence type="ECO:0000313" key="11">
    <source>
        <dbReference type="Proteomes" id="UP000308267"/>
    </source>
</evidence>
<keyword evidence="9" id="KW-0732">Signal</keyword>
<evidence type="ECO:0000256" key="8">
    <source>
        <dbReference type="PIRSR" id="PIRSR601577-2"/>
    </source>
</evidence>
<dbReference type="PANTHER" id="PTHR10942">
    <property type="entry name" value="LEISHMANOLYSIN-LIKE PEPTIDASE"/>
    <property type="match status" value="1"/>
</dbReference>
<dbReference type="GO" id="GO:0005737">
    <property type="term" value="C:cytoplasm"/>
    <property type="evidence" value="ECO:0007669"/>
    <property type="project" value="TreeGrafter"/>
</dbReference>
<feature type="binding site" evidence="8">
    <location>
        <position position="210"/>
    </location>
    <ligand>
        <name>Zn(2+)</name>
        <dbReference type="ChEBI" id="CHEBI:29105"/>
        <note>catalytic</note>
    </ligand>
</feature>
<dbReference type="Proteomes" id="UP000308267">
    <property type="component" value="Unassembled WGS sequence"/>
</dbReference>
<dbReference type="GO" id="GO:0007155">
    <property type="term" value="P:cell adhesion"/>
    <property type="evidence" value="ECO:0007669"/>
    <property type="project" value="InterPro"/>
</dbReference>
<proteinExistence type="inferred from homology"/>
<protein>
    <recommendedName>
        <fullName evidence="7 9">Leishmanolysin-like peptidase</fullName>
        <ecNumber evidence="9">3.4.24.-</ecNumber>
    </recommendedName>
</protein>
<evidence type="ECO:0000256" key="1">
    <source>
        <dbReference type="ARBA" id="ARBA00005860"/>
    </source>
</evidence>
<evidence type="ECO:0000256" key="5">
    <source>
        <dbReference type="ARBA" id="ARBA00022833"/>
    </source>
</evidence>
<keyword evidence="2 9" id="KW-0645">Protease</keyword>
<dbReference type="EC" id="3.4.24.-" evidence="9"/>
<feature type="chain" id="PRO_5023964613" description="Leishmanolysin-like peptidase" evidence="9">
    <location>
        <begin position="27"/>
        <end position="588"/>
    </location>
</feature>
<evidence type="ECO:0000256" key="6">
    <source>
        <dbReference type="ARBA" id="ARBA00023049"/>
    </source>
</evidence>
<gene>
    <name evidence="10" type="ORF">CRM22_008482</name>
</gene>
<keyword evidence="5 8" id="KW-0862">Zinc</keyword>
<dbReference type="GO" id="GO:0046872">
    <property type="term" value="F:metal ion binding"/>
    <property type="evidence" value="ECO:0007669"/>
    <property type="project" value="UniProtKB-KW"/>
</dbReference>
<comment type="caution">
    <text evidence="10">The sequence shown here is derived from an EMBL/GenBank/DDBJ whole genome shotgun (WGS) entry which is preliminary data.</text>
</comment>
<keyword evidence="4 9" id="KW-0378">Hydrolase</keyword>
<comment type="similarity">
    <text evidence="1 9">Belongs to the peptidase M8 family.</text>
</comment>
<dbReference type="PANTHER" id="PTHR10942:SF0">
    <property type="entry name" value="LEISHMANOLYSIN-LIKE PEPTIDASE"/>
    <property type="match status" value="1"/>
</dbReference>
<evidence type="ECO:0000256" key="4">
    <source>
        <dbReference type="ARBA" id="ARBA00022801"/>
    </source>
</evidence>
<dbReference type="OrthoDB" id="527990at2759"/>
<comment type="cofactor">
    <cofactor evidence="8 9">
        <name>Zn(2+)</name>
        <dbReference type="ChEBI" id="CHEBI:29105"/>
    </cofactor>
    <text evidence="8 9">Binds 1 zinc ion per subunit.</text>
</comment>
<dbReference type="GO" id="GO:0004222">
    <property type="term" value="F:metalloendopeptidase activity"/>
    <property type="evidence" value="ECO:0007669"/>
    <property type="project" value="UniProtKB-UniRule"/>
</dbReference>
<dbReference type="GO" id="GO:0006508">
    <property type="term" value="P:proteolysis"/>
    <property type="evidence" value="ECO:0007669"/>
    <property type="project" value="UniProtKB-KW"/>
</dbReference>
<evidence type="ECO:0000256" key="3">
    <source>
        <dbReference type="ARBA" id="ARBA00022723"/>
    </source>
</evidence>
<keyword evidence="11" id="KW-1185">Reference proteome</keyword>
<evidence type="ECO:0000256" key="9">
    <source>
        <dbReference type="RuleBase" id="RU366077"/>
    </source>
</evidence>
<dbReference type="InterPro" id="IPR001577">
    <property type="entry name" value="Peptidase_M8"/>
</dbReference>
<reference evidence="10 11" key="1">
    <citation type="journal article" date="2019" name="BMC Genomics">
        <title>New insights from Opisthorchis felineus genome: update on genomics of the epidemiologically important liver flukes.</title>
        <authorList>
            <person name="Ershov N.I."/>
            <person name="Mordvinov V.A."/>
            <person name="Prokhortchouk E.B."/>
            <person name="Pakharukova M.Y."/>
            <person name="Gunbin K.V."/>
            <person name="Ustyantsev K."/>
            <person name="Genaev M.A."/>
            <person name="Blinov A.G."/>
            <person name="Mazur A."/>
            <person name="Boulygina E."/>
            <person name="Tsygankova S."/>
            <person name="Khrameeva E."/>
            <person name="Chekanov N."/>
            <person name="Fan G."/>
            <person name="Xiao A."/>
            <person name="Zhang H."/>
            <person name="Xu X."/>
            <person name="Yang H."/>
            <person name="Solovyev V."/>
            <person name="Lee S.M."/>
            <person name="Liu X."/>
            <person name="Afonnikov D.A."/>
            <person name="Skryabin K.G."/>
        </authorList>
    </citation>
    <scope>NUCLEOTIDE SEQUENCE [LARGE SCALE GENOMIC DNA]</scope>
    <source>
        <strain evidence="10">AK-0245</strain>
        <tissue evidence="10">Whole organism</tissue>
    </source>
</reference>
<keyword evidence="3 8" id="KW-0479">Metal-binding</keyword>
<dbReference type="Gene3D" id="3.10.170.20">
    <property type="match status" value="1"/>
</dbReference>
<dbReference type="GO" id="GO:0016020">
    <property type="term" value="C:membrane"/>
    <property type="evidence" value="ECO:0007669"/>
    <property type="project" value="InterPro"/>
</dbReference>
<dbReference type="SUPFAM" id="SSF55486">
    <property type="entry name" value="Metalloproteases ('zincins'), catalytic domain"/>
    <property type="match status" value="1"/>
</dbReference>
<sequence>MGGLQIIMRHFALCLFCSLLVALIRGQMPNFAQESPFTDGIRISHVIHDTLKTNGNLSVLEEAIQAAAVLWGKHLKLRGKTDRNLLIPRKCNGAFELLDDQLICENECLQSLQCGQYVVPSTYLKGCKVHTANRYIEAAPDGTGLADADFLVILEVLTEEECSSILTRPDSCSADFVTDRPVAGVIAVCPRILFTAVEITTNILIRDLGHLLGINWERYRFFRNQNGVPRTRRIPKSNLPAIVSSETLSGENPESFIVQALNPDLPADLPLKTKGIITLPTVKEVVKHVFKAPNAVGLRVEPASISKPFQIRFDPSIVQDDIMGTELNDKSRISMLTLAFMYDTGWYHVSSANAEKITWGYAAGHDFLSTTCDEFMKLQKRAGKPLTPFCDWEQYNLPSCLPDHSGFGLCNIRESTESNVDPPALNVQLKLRTYSGPEHPAKRCPVIKRSPDIRLANRLSDQCTLRTKEAPRTNYALEYFGSSSICVDHNRQAPLIFSKGVESIHLDLYGASCHYHVCEPMFGLRIHFGNKFVYCPLEGGPVVIEVNHGKIGKLSGSINCPPCPKICPEENCQVRHPSVCPAAKEEET</sequence>
<evidence type="ECO:0000256" key="7">
    <source>
        <dbReference type="ARBA" id="ARBA00039717"/>
    </source>
</evidence>
<dbReference type="Gene3D" id="3.90.132.10">
    <property type="entry name" value="Leishmanolysin , domain 2"/>
    <property type="match status" value="1"/>
</dbReference>
<keyword evidence="6 8" id="KW-0482">Metalloprotease</keyword>